<comment type="caution">
    <text evidence="1">The sequence shown here is derived from an EMBL/GenBank/DDBJ whole genome shotgun (WGS) entry which is preliminary data.</text>
</comment>
<sequence length="72" mass="7533">MEKERMGFSVGVVASDKEPGAAAMALVDAVTLADAEGVVAVEDAMVGFDDSIPHIVPVRLGSLRMFLVNSNK</sequence>
<organism evidence="1 2">
    <name type="scientific">Entomophthora muscae</name>
    <dbReference type="NCBI Taxonomy" id="34485"/>
    <lineage>
        <taxon>Eukaryota</taxon>
        <taxon>Fungi</taxon>
        <taxon>Fungi incertae sedis</taxon>
        <taxon>Zoopagomycota</taxon>
        <taxon>Entomophthoromycotina</taxon>
        <taxon>Entomophthoromycetes</taxon>
        <taxon>Entomophthorales</taxon>
        <taxon>Entomophthoraceae</taxon>
        <taxon>Entomophthora</taxon>
    </lineage>
</organism>
<reference evidence="1" key="1">
    <citation type="submission" date="2022-04" db="EMBL/GenBank/DDBJ databases">
        <title>Genome of the entomopathogenic fungus Entomophthora muscae.</title>
        <authorList>
            <person name="Elya C."/>
            <person name="Lovett B.R."/>
            <person name="Lee E."/>
            <person name="Macias A.M."/>
            <person name="Hajek A.E."/>
            <person name="De Bivort B.L."/>
            <person name="Kasson M.T."/>
            <person name="De Fine Licht H.H."/>
            <person name="Stajich J.E."/>
        </authorList>
    </citation>
    <scope>NUCLEOTIDE SEQUENCE</scope>
    <source>
        <strain evidence="1">Berkeley</strain>
    </source>
</reference>
<name>A0ACC2RND4_9FUNG</name>
<proteinExistence type="predicted"/>
<evidence type="ECO:0000313" key="2">
    <source>
        <dbReference type="Proteomes" id="UP001165960"/>
    </source>
</evidence>
<dbReference type="Proteomes" id="UP001165960">
    <property type="component" value="Unassembled WGS sequence"/>
</dbReference>
<gene>
    <name evidence="1" type="ORF">DSO57_1003489</name>
</gene>
<evidence type="ECO:0000313" key="1">
    <source>
        <dbReference type="EMBL" id="KAJ9051551.1"/>
    </source>
</evidence>
<dbReference type="EMBL" id="QTSX02007108">
    <property type="protein sequence ID" value="KAJ9051551.1"/>
    <property type="molecule type" value="Genomic_DNA"/>
</dbReference>
<protein>
    <submittedName>
        <fullName evidence="1">Uncharacterized protein</fullName>
    </submittedName>
</protein>
<keyword evidence="2" id="KW-1185">Reference proteome</keyword>
<accession>A0ACC2RND4</accession>